<protein>
    <submittedName>
        <fullName evidence="1">Uncharacterized protein</fullName>
    </submittedName>
</protein>
<reference evidence="1" key="1">
    <citation type="journal article" date="2020" name="New Phytol.">
        <title>Comparative genomics reveals dynamic genome evolution in host specialist ectomycorrhizal fungi.</title>
        <authorList>
            <person name="Lofgren L.A."/>
            <person name="Nguyen N.H."/>
            <person name="Vilgalys R."/>
            <person name="Ruytinx J."/>
            <person name="Liao H.L."/>
            <person name="Branco S."/>
            <person name="Kuo A."/>
            <person name="LaButti K."/>
            <person name="Lipzen A."/>
            <person name="Andreopoulos W."/>
            <person name="Pangilinan J."/>
            <person name="Riley R."/>
            <person name="Hundley H."/>
            <person name="Na H."/>
            <person name="Barry K."/>
            <person name="Grigoriev I.V."/>
            <person name="Stajich J.E."/>
            <person name="Kennedy P.G."/>
        </authorList>
    </citation>
    <scope>NUCLEOTIDE SEQUENCE</scope>
    <source>
        <strain evidence="1">FC203</strain>
    </source>
</reference>
<organism evidence="1 2">
    <name type="scientific">Suillus fuscotomentosus</name>
    <dbReference type="NCBI Taxonomy" id="1912939"/>
    <lineage>
        <taxon>Eukaryota</taxon>
        <taxon>Fungi</taxon>
        <taxon>Dikarya</taxon>
        <taxon>Basidiomycota</taxon>
        <taxon>Agaricomycotina</taxon>
        <taxon>Agaricomycetes</taxon>
        <taxon>Agaricomycetidae</taxon>
        <taxon>Boletales</taxon>
        <taxon>Suillineae</taxon>
        <taxon>Suillaceae</taxon>
        <taxon>Suillus</taxon>
    </lineage>
</organism>
<keyword evidence="2" id="KW-1185">Reference proteome</keyword>
<gene>
    <name evidence="1" type="ORF">F5891DRAFT_1183584</name>
</gene>
<name>A0AAD4EH93_9AGAM</name>
<comment type="caution">
    <text evidence="1">The sequence shown here is derived from an EMBL/GenBank/DDBJ whole genome shotgun (WGS) entry which is preliminary data.</text>
</comment>
<evidence type="ECO:0000313" key="1">
    <source>
        <dbReference type="EMBL" id="KAG1904938.1"/>
    </source>
</evidence>
<dbReference type="AlphaFoldDB" id="A0AAD4EH93"/>
<dbReference type="Proteomes" id="UP001195769">
    <property type="component" value="Unassembled WGS sequence"/>
</dbReference>
<dbReference type="GeneID" id="64660599"/>
<proteinExistence type="predicted"/>
<dbReference type="EMBL" id="JABBWK010000008">
    <property type="protein sequence ID" value="KAG1904938.1"/>
    <property type="molecule type" value="Genomic_DNA"/>
</dbReference>
<accession>A0AAD4EH93</accession>
<evidence type="ECO:0000313" key="2">
    <source>
        <dbReference type="Proteomes" id="UP001195769"/>
    </source>
</evidence>
<sequence>MPLPFFMQRAVISAIGPTIANMMGSLSLPLSLPAGRHTCLASRVFDTFKTAVLVEDSDNPMCFDSCPNISDKAASHGGLPGLGDTSPFQMLPHFLPSTLQISSGSSSVSLLTSTSLLSSSVSSLASMSSLPSSSSPSLPSSSALCWSQLLLPQPYQGIPVRDSTLLQALLEDAKAVVTEWQQNIINCLWSPALPDGRDISFFVPSKT</sequence>
<dbReference type="RefSeq" id="XP_041230513.1">
    <property type="nucleotide sequence ID" value="XM_041366301.1"/>
</dbReference>